<accession>A0A1G9EQ31</accession>
<dbReference type="SUPFAM" id="SSF48371">
    <property type="entry name" value="ARM repeat"/>
    <property type="match status" value="1"/>
</dbReference>
<dbReference type="PANTHER" id="PTHR34070">
    <property type="entry name" value="ARMADILLO-TYPE FOLD"/>
    <property type="match status" value="1"/>
</dbReference>
<dbReference type="Gene3D" id="1.25.10.90">
    <property type="match status" value="1"/>
</dbReference>
<dbReference type="AlphaFoldDB" id="A0A1G9EQ31"/>
<dbReference type="OrthoDB" id="9775346at2"/>
<reference evidence="1 2" key="1">
    <citation type="submission" date="2016-10" db="EMBL/GenBank/DDBJ databases">
        <authorList>
            <person name="de Groot N.N."/>
        </authorList>
    </citation>
    <scope>NUCLEOTIDE SEQUENCE [LARGE SCALE GENOMIC DNA]</scope>
    <source>
        <strain evidence="1 2">CGMCC 1.5382</strain>
    </source>
</reference>
<name>A0A1G9EQ31_9MICO</name>
<proteinExistence type="predicted"/>
<dbReference type="InterPro" id="IPR016024">
    <property type="entry name" value="ARM-type_fold"/>
</dbReference>
<evidence type="ECO:0000313" key="1">
    <source>
        <dbReference type="EMBL" id="SDK78292.1"/>
    </source>
</evidence>
<dbReference type="InterPro" id="IPR014825">
    <property type="entry name" value="DNA_alkylation"/>
</dbReference>
<evidence type="ECO:0000313" key="2">
    <source>
        <dbReference type="Proteomes" id="UP000198701"/>
    </source>
</evidence>
<dbReference type="STRING" id="386301.SAMN05216282_11333"/>
<dbReference type="CDD" id="cd06561">
    <property type="entry name" value="AlkD_like"/>
    <property type="match status" value="1"/>
</dbReference>
<dbReference type="Proteomes" id="UP000198701">
    <property type="component" value="Unassembled WGS sequence"/>
</dbReference>
<gene>
    <name evidence="1" type="ORF">SAMN05216282_11333</name>
</gene>
<sequence>MTDSTDDGSDASTDPATAAAVRAALAALADPDRAAQVARFFQTGPGQYGEGDVFAGLRLPDIRLVVKRFAGLGLREVETLLTSEVHEHRLAALLILVGRFRRASRARTRDEVARTRLAEFYLAAVRRGLVNNWDLVDASAPTLLGEYLVDRPRDVLFDLAAGDSLWERRVAMLASSAFIAHGDATTTLELAERLLGDQESLIHKAVGWMLREVGKLDRPLLLAFLDEHAGRMPRTALSYATEHLEPEVRARYRAYPRRPA</sequence>
<protein>
    <submittedName>
        <fullName evidence="1">3-methyladenine DNA glycosylase AlkD</fullName>
    </submittedName>
</protein>
<organism evidence="1 2">
    <name type="scientific">Cryobacterium psychrotolerans</name>
    <dbReference type="NCBI Taxonomy" id="386301"/>
    <lineage>
        <taxon>Bacteria</taxon>
        <taxon>Bacillati</taxon>
        <taxon>Actinomycetota</taxon>
        <taxon>Actinomycetes</taxon>
        <taxon>Micrococcales</taxon>
        <taxon>Microbacteriaceae</taxon>
        <taxon>Cryobacterium</taxon>
    </lineage>
</organism>
<dbReference type="PANTHER" id="PTHR34070:SF1">
    <property type="entry name" value="DNA ALKYLATION REPAIR PROTEIN"/>
    <property type="match status" value="1"/>
</dbReference>
<dbReference type="RefSeq" id="WP_092324027.1">
    <property type="nucleotide sequence ID" value="NZ_FNFU01000013.1"/>
</dbReference>
<dbReference type="EMBL" id="FNFU01000013">
    <property type="protein sequence ID" value="SDK78292.1"/>
    <property type="molecule type" value="Genomic_DNA"/>
</dbReference>
<keyword evidence="2" id="KW-1185">Reference proteome</keyword>
<dbReference type="Pfam" id="PF08713">
    <property type="entry name" value="DNA_alkylation"/>
    <property type="match status" value="1"/>
</dbReference>